<evidence type="ECO:0000313" key="13">
    <source>
        <dbReference type="Proteomes" id="UP000756346"/>
    </source>
</evidence>
<comment type="caution">
    <text evidence="12">The sequence shown here is derived from an EMBL/GenBank/DDBJ whole genome shotgun (WGS) entry which is preliminary data.</text>
</comment>
<feature type="compositionally biased region" description="Low complexity" evidence="9">
    <location>
        <begin position="313"/>
        <end position="365"/>
    </location>
</feature>
<evidence type="ECO:0000256" key="2">
    <source>
        <dbReference type="ARBA" id="ARBA00004613"/>
    </source>
</evidence>
<dbReference type="EMBL" id="JAGTJQ010000002">
    <property type="protein sequence ID" value="KAH7037357.1"/>
    <property type="molecule type" value="Genomic_DNA"/>
</dbReference>
<evidence type="ECO:0000256" key="4">
    <source>
        <dbReference type="ARBA" id="ARBA00022525"/>
    </source>
</evidence>
<keyword evidence="8" id="KW-0449">Lipoprotein</keyword>
<keyword evidence="4" id="KW-0964">Secreted</keyword>
<organism evidence="12 13">
    <name type="scientific">Microdochium trichocladiopsis</name>
    <dbReference type="NCBI Taxonomy" id="1682393"/>
    <lineage>
        <taxon>Eukaryota</taxon>
        <taxon>Fungi</taxon>
        <taxon>Dikarya</taxon>
        <taxon>Ascomycota</taxon>
        <taxon>Pezizomycotina</taxon>
        <taxon>Sordariomycetes</taxon>
        <taxon>Xylariomycetidae</taxon>
        <taxon>Xylariales</taxon>
        <taxon>Microdochiaceae</taxon>
        <taxon>Microdochium</taxon>
    </lineage>
</organism>
<reference evidence="12" key="1">
    <citation type="journal article" date="2021" name="Nat. Commun.">
        <title>Genetic determinants of endophytism in the Arabidopsis root mycobiome.</title>
        <authorList>
            <person name="Mesny F."/>
            <person name="Miyauchi S."/>
            <person name="Thiergart T."/>
            <person name="Pickel B."/>
            <person name="Atanasova L."/>
            <person name="Karlsson M."/>
            <person name="Huettel B."/>
            <person name="Barry K.W."/>
            <person name="Haridas S."/>
            <person name="Chen C."/>
            <person name="Bauer D."/>
            <person name="Andreopoulos W."/>
            <person name="Pangilinan J."/>
            <person name="LaButti K."/>
            <person name="Riley R."/>
            <person name="Lipzen A."/>
            <person name="Clum A."/>
            <person name="Drula E."/>
            <person name="Henrissat B."/>
            <person name="Kohler A."/>
            <person name="Grigoriev I.V."/>
            <person name="Martin F.M."/>
            <person name="Hacquard S."/>
        </authorList>
    </citation>
    <scope>NUCLEOTIDE SEQUENCE</scope>
    <source>
        <strain evidence="12">MPI-CAGE-CH-0230</strain>
    </source>
</reference>
<dbReference type="AlphaFoldDB" id="A0A9P8YED8"/>
<feature type="compositionally biased region" description="Polar residues" evidence="9">
    <location>
        <begin position="366"/>
        <end position="376"/>
    </location>
</feature>
<sequence length="643" mass="65870">MKVSTSIVALAAGLGQVSATYFHNAPPFTCPGNSNNHCLDEYRAGLNWQDLQPGSFDKYKGFLWKGFQAADRFSKRSELAPRKFQDKCIAGKAHPSKDQSPKMSCDKSAGNVKTSIKEFQIETAFDCDLEFHYGMPDGSICKQRHHCPKAGTTIPNNQCGGATDVTIVYPSQPNKPKDGCDFAIPSIVFDCDNHTPTSTYSVVKPPQSTSTTYHALPPVSSSATTSSTAAATTSSTPGGDIYSTKSVPENTYTTKSVPENTYTPSVPATTSSSSPQDSTSSAFFPSGTSSSAGASSSSGSSSAPEGTYSFTQPSGAGSTSSAPADTTSSSAGPDNTYSASVPAQSSSSTLAVSESSSSSSSGFSSATTYVPGTTSGPAETPYTTTSTPSGTASVPAPPPVETLPCPNVVPSCLNTWMFIVTCIDNTDSACYCPDEKFVKNVFDCMYAHGETDDIIKEAVEYFQGICAPFVPQNPAIGTGAQTITNILTITATAPPTATYTTIEITATSIVPVTDSQGSEIPDSSTTITYSTTVSVPEVHFTTITSEPGSTQIGIIPGPTVYPTAAAPGVPTATPTDFGPYPTVGNGGATTLITSKPGQQPTGGIFPSGSAIPTIPTAGAGRVGAGLASLMAGVVAAAAAALVL</sequence>
<gene>
    <name evidence="12" type="ORF">B0I36DRAFT_313874</name>
</gene>
<evidence type="ECO:0000256" key="10">
    <source>
        <dbReference type="SAM" id="SignalP"/>
    </source>
</evidence>
<dbReference type="Proteomes" id="UP000756346">
    <property type="component" value="Unassembled WGS sequence"/>
</dbReference>
<comment type="subcellular location">
    <subcellularLocation>
        <location evidence="1">Membrane</location>
        <topology evidence="1">Lipid-anchor</topology>
        <topology evidence="1">GPI-anchor</topology>
    </subcellularLocation>
    <subcellularLocation>
        <location evidence="2">Secreted</location>
    </subcellularLocation>
</comment>
<feature type="domain" description="CFEM" evidence="11">
    <location>
        <begin position="406"/>
        <end position="467"/>
    </location>
</feature>
<evidence type="ECO:0000256" key="6">
    <source>
        <dbReference type="ARBA" id="ARBA00022729"/>
    </source>
</evidence>
<name>A0A9P8YED8_9PEZI</name>
<feature type="compositionally biased region" description="Low complexity" evidence="9">
    <location>
        <begin position="220"/>
        <end position="236"/>
    </location>
</feature>
<dbReference type="InterPro" id="IPR008427">
    <property type="entry name" value="Extracellular_membr_CFEM_dom"/>
</dbReference>
<feature type="compositionally biased region" description="Low complexity" evidence="9">
    <location>
        <begin position="263"/>
        <end position="304"/>
    </location>
</feature>
<accession>A0A9P8YED8</accession>
<feature type="chain" id="PRO_5040290036" description="CFEM domain-containing protein" evidence="10">
    <location>
        <begin position="20"/>
        <end position="643"/>
    </location>
</feature>
<evidence type="ECO:0000259" key="11">
    <source>
        <dbReference type="Pfam" id="PF05730"/>
    </source>
</evidence>
<dbReference type="Pfam" id="PF05730">
    <property type="entry name" value="CFEM"/>
    <property type="match status" value="1"/>
</dbReference>
<comment type="similarity">
    <text evidence="3">Belongs to the RBT5 family.</text>
</comment>
<evidence type="ECO:0000256" key="1">
    <source>
        <dbReference type="ARBA" id="ARBA00004589"/>
    </source>
</evidence>
<keyword evidence="6 10" id="KW-0732">Signal</keyword>
<evidence type="ECO:0000256" key="9">
    <source>
        <dbReference type="SAM" id="MobiDB-lite"/>
    </source>
</evidence>
<dbReference type="GO" id="GO:0005576">
    <property type="term" value="C:extracellular region"/>
    <property type="evidence" value="ECO:0007669"/>
    <property type="project" value="UniProtKB-SubCell"/>
</dbReference>
<dbReference type="RefSeq" id="XP_046016478.1">
    <property type="nucleotide sequence ID" value="XM_046152683.1"/>
</dbReference>
<keyword evidence="5" id="KW-0472">Membrane</keyword>
<feature type="compositionally biased region" description="Low complexity" evidence="9">
    <location>
        <begin position="377"/>
        <end position="394"/>
    </location>
</feature>
<protein>
    <recommendedName>
        <fullName evidence="11">CFEM domain-containing protein</fullName>
    </recommendedName>
</protein>
<evidence type="ECO:0000256" key="5">
    <source>
        <dbReference type="ARBA" id="ARBA00022622"/>
    </source>
</evidence>
<feature type="region of interest" description="Disordered" evidence="9">
    <location>
        <begin position="201"/>
        <end position="395"/>
    </location>
</feature>
<feature type="signal peptide" evidence="10">
    <location>
        <begin position="1"/>
        <end position="19"/>
    </location>
</feature>
<feature type="compositionally biased region" description="Polar residues" evidence="9">
    <location>
        <begin position="201"/>
        <end position="213"/>
    </location>
</feature>
<keyword evidence="13" id="KW-1185">Reference proteome</keyword>
<keyword evidence="5" id="KW-0336">GPI-anchor</keyword>
<dbReference type="OrthoDB" id="5431405at2759"/>
<dbReference type="GeneID" id="70182229"/>
<evidence type="ECO:0000313" key="12">
    <source>
        <dbReference type="EMBL" id="KAH7037357.1"/>
    </source>
</evidence>
<keyword evidence="7" id="KW-1015">Disulfide bond</keyword>
<evidence type="ECO:0000256" key="7">
    <source>
        <dbReference type="ARBA" id="ARBA00023157"/>
    </source>
</evidence>
<keyword evidence="5" id="KW-0325">Glycoprotein</keyword>
<evidence type="ECO:0000256" key="8">
    <source>
        <dbReference type="ARBA" id="ARBA00023288"/>
    </source>
</evidence>
<proteinExistence type="inferred from homology"/>
<evidence type="ECO:0000256" key="3">
    <source>
        <dbReference type="ARBA" id="ARBA00010031"/>
    </source>
</evidence>
<dbReference type="GO" id="GO:0098552">
    <property type="term" value="C:side of membrane"/>
    <property type="evidence" value="ECO:0007669"/>
    <property type="project" value="UniProtKB-KW"/>
</dbReference>
<feature type="compositionally biased region" description="Polar residues" evidence="9">
    <location>
        <begin position="243"/>
        <end position="262"/>
    </location>
</feature>